<comment type="catalytic activity">
    <reaction evidence="5">
        <text>dTDP-beta-L-rhamnose + NADP(+) = dTDP-4-dehydro-beta-L-rhamnose + NADPH + H(+)</text>
        <dbReference type="Rhea" id="RHEA:21796"/>
        <dbReference type="ChEBI" id="CHEBI:15378"/>
        <dbReference type="ChEBI" id="CHEBI:57510"/>
        <dbReference type="ChEBI" id="CHEBI:57783"/>
        <dbReference type="ChEBI" id="CHEBI:58349"/>
        <dbReference type="ChEBI" id="CHEBI:62830"/>
        <dbReference type="EC" id="1.1.1.133"/>
    </reaction>
</comment>
<feature type="domain" description="RmlD-like substrate binding" evidence="7">
    <location>
        <begin position="4"/>
        <end position="284"/>
    </location>
</feature>
<dbReference type="Proteomes" id="UP000600588">
    <property type="component" value="Unassembled WGS sequence"/>
</dbReference>
<keyword evidence="6" id="KW-0521">NADP</keyword>
<dbReference type="CDD" id="cd05254">
    <property type="entry name" value="dTDP_HR_like_SDR_e"/>
    <property type="match status" value="1"/>
</dbReference>
<evidence type="ECO:0000256" key="1">
    <source>
        <dbReference type="ARBA" id="ARBA00004781"/>
    </source>
</evidence>
<gene>
    <name evidence="8" type="primary">rfbD</name>
    <name evidence="8" type="ORF">ICJ83_03650</name>
</gene>
<reference evidence="8 9" key="1">
    <citation type="submission" date="2020-09" db="EMBL/GenBank/DDBJ databases">
        <title>TT11 complete genome.</title>
        <authorList>
            <person name="Wu Z."/>
        </authorList>
    </citation>
    <scope>NUCLEOTIDE SEQUENCE [LARGE SCALE GENOMIC DNA]</scope>
    <source>
        <strain evidence="8 9">TT11</strain>
    </source>
</reference>
<comment type="caution">
    <text evidence="8">The sequence shown here is derived from an EMBL/GenBank/DDBJ whole genome shotgun (WGS) entry which is preliminary data.</text>
</comment>
<dbReference type="SUPFAM" id="SSF51735">
    <property type="entry name" value="NAD(P)-binding Rossmann-fold domains"/>
    <property type="match status" value="1"/>
</dbReference>
<evidence type="ECO:0000313" key="8">
    <source>
        <dbReference type="EMBL" id="MBD0831220.1"/>
    </source>
</evidence>
<proteinExistence type="inferred from homology"/>
<dbReference type="UniPathway" id="UPA00124"/>
<dbReference type="Pfam" id="PF04321">
    <property type="entry name" value="RmlD_sub_bind"/>
    <property type="match status" value="1"/>
</dbReference>
<dbReference type="EC" id="1.1.1.133" evidence="3 6"/>
<dbReference type="NCBIfam" id="TIGR01214">
    <property type="entry name" value="rmlD"/>
    <property type="match status" value="1"/>
</dbReference>
<dbReference type="RefSeq" id="WP_188228985.1">
    <property type="nucleotide sequence ID" value="NZ_JACVXB010000001.1"/>
</dbReference>
<evidence type="ECO:0000256" key="4">
    <source>
        <dbReference type="ARBA" id="ARBA00017099"/>
    </source>
</evidence>
<dbReference type="PANTHER" id="PTHR10491:SF4">
    <property type="entry name" value="METHIONINE ADENOSYLTRANSFERASE 2 SUBUNIT BETA"/>
    <property type="match status" value="1"/>
</dbReference>
<dbReference type="AlphaFoldDB" id="A0A8J6Q1P7"/>
<keyword evidence="9" id="KW-1185">Reference proteome</keyword>
<comment type="similarity">
    <text evidence="2 6">Belongs to the dTDP-4-dehydrorhamnose reductase family.</text>
</comment>
<evidence type="ECO:0000256" key="6">
    <source>
        <dbReference type="RuleBase" id="RU364082"/>
    </source>
</evidence>
<dbReference type="PANTHER" id="PTHR10491">
    <property type="entry name" value="DTDP-4-DEHYDRORHAMNOSE REDUCTASE"/>
    <property type="match status" value="1"/>
</dbReference>
<accession>A0A8J6Q1P7</accession>
<dbReference type="Gene3D" id="3.90.25.10">
    <property type="entry name" value="UDP-galactose 4-epimerase, domain 1"/>
    <property type="match status" value="1"/>
</dbReference>
<sequence>MNTKVLVTGSNGQLGQSLKALSKQYNQIEFVFTDSKVLDITNKEQVNQFFEKEVFHYCINCAAYTNVDQAEIEKEKAFTVNAEGVKNVALACKTHGVILIHISTDFVFDGEKKEPYTETDVPNPINVYGASKLQGEVEIRKILKEHFIIRTSWLYSEYGSNFMKTMLQLAKTRDEISVVSDQIGTPTYAVDLVHVIIKIIRCKNSTFGIYHFSSEGAVSWYGFAKSIFDKFKVKVKLNPVSTGDYVTLAKRPNYSVLDTVKSKEILKVNITNWEDSLENCLVNFRMISS</sequence>
<evidence type="ECO:0000259" key="7">
    <source>
        <dbReference type="Pfam" id="PF04321"/>
    </source>
</evidence>
<organism evidence="8 9">
    <name type="scientific">Aestuariibaculum sediminum</name>
    <dbReference type="NCBI Taxonomy" id="2770637"/>
    <lineage>
        <taxon>Bacteria</taxon>
        <taxon>Pseudomonadati</taxon>
        <taxon>Bacteroidota</taxon>
        <taxon>Flavobacteriia</taxon>
        <taxon>Flavobacteriales</taxon>
        <taxon>Flavobacteriaceae</taxon>
    </lineage>
</organism>
<dbReference type="GO" id="GO:0019305">
    <property type="term" value="P:dTDP-rhamnose biosynthetic process"/>
    <property type="evidence" value="ECO:0007669"/>
    <property type="project" value="UniProtKB-UniPathway"/>
</dbReference>
<dbReference type="InterPro" id="IPR029903">
    <property type="entry name" value="RmlD-like-bd"/>
</dbReference>
<comment type="pathway">
    <text evidence="1 6">Carbohydrate biosynthesis; dTDP-L-rhamnose biosynthesis.</text>
</comment>
<dbReference type="EMBL" id="JACVXB010000001">
    <property type="protein sequence ID" value="MBD0831220.1"/>
    <property type="molecule type" value="Genomic_DNA"/>
</dbReference>
<dbReference type="InterPro" id="IPR005913">
    <property type="entry name" value="dTDP_dehydrorham_reduct"/>
</dbReference>
<evidence type="ECO:0000256" key="3">
    <source>
        <dbReference type="ARBA" id="ARBA00012929"/>
    </source>
</evidence>
<evidence type="ECO:0000256" key="5">
    <source>
        <dbReference type="ARBA" id="ARBA00048200"/>
    </source>
</evidence>
<evidence type="ECO:0000313" key="9">
    <source>
        <dbReference type="Proteomes" id="UP000600588"/>
    </source>
</evidence>
<protein>
    <recommendedName>
        <fullName evidence="4 6">dTDP-4-dehydrorhamnose reductase</fullName>
        <ecNumber evidence="3 6">1.1.1.133</ecNumber>
    </recommendedName>
</protein>
<dbReference type="FunFam" id="3.40.50.720:FF:000159">
    <property type="entry name" value="dTDP-4-dehydrorhamnose reductase"/>
    <property type="match status" value="1"/>
</dbReference>
<name>A0A8J6Q1P7_9FLAO</name>
<comment type="function">
    <text evidence="6">Catalyzes the reduction of dTDP-6-deoxy-L-lyxo-4-hexulose to yield dTDP-L-rhamnose.</text>
</comment>
<dbReference type="GO" id="GO:0008831">
    <property type="term" value="F:dTDP-4-dehydrorhamnose reductase activity"/>
    <property type="evidence" value="ECO:0007669"/>
    <property type="project" value="UniProtKB-EC"/>
</dbReference>
<evidence type="ECO:0000256" key="2">
    <source>
        <dbReference type="ARBA" id="ARBA00010944"/>
    </source>
</evidence>
<keyword evidence="6 8" id="KW-0560">Oxidoreductase</keyword>
<dbReference type="Gene3D" id="3.40.50.720">
    <property type="entry name" value="NAD(P)-binding Rossmann-like Domain"/>
    <property type="match status" value="1"/>
</dbReference>
<dbReference type="InterPro" id="IPR036291">
    <property type="entry name" value="NAD(P)-bd_dom_sf"/>
</dbReference>
<dbReference type="GO" id="GO:0005829">
    <property type="term" value="C:cytosol"/>
    <property type="evidence" value="ECO:0007669"/>
    <property type="project" value="TreeGrafter"/>
</dbReference>